<name>A0A1N6DB86_9BACT</name>
<feature type="domain" description="MacB-like periplasmic core" evidence="8">
    <location>
        <begin position="33"/>
        <end position="250"/>
    </location>
</feature>
<protein>
    <submittedName>
        <fullName evidence="9">ABC-type antimicrobial peptide transport system, permease component</fullName>
    </submittedName>
</protein>
<dbReference type="AlphaFoldDB" id="A0A1N6DB86"/>
<evidence type="ECO:0000256" key="2">
    <source>
        <dbReference type="ARBA" id="ARBA00022475"/>
    </source>
</evidence>
<evidence type="ECO:0000313" key="10">
    <source>
        <dbReference type="Proteomes" id="UP000185003"/>
    </source>
</evidence>
<feature type="transmembrane region" description="Helical" evidence="6">
    <location>
        <begin position="682"/>
        <end position="706"/>
    </location>
</feature>
<organism evidence="9 10">
    <name type="scientific">Chitinophaga niabensis</name>
    <dbReference type="NCBI Taxonomy" id="536979"/>
    <lineage>
        <taxon>Bacteria</taxon>
        <taxon>Pseudomonadati</taxon>
        <taxon>Bacteroidota</taxon>
        <taxon>Chitinophagia</taxon>
        <taxon>Chitinophagales</taxon>
        <taxon>Chitinophagaceae</taxon>
        <taxon>Chitinophaga</taxon>
    </lineage>
</organism>
<accession>A0A1N6DB86</accession>
<feature type="domain" description="ABC3 transporter permease C-terminal" evidence="7">
    <location>
        <begin position="299"/>
        <end position="412"/>
    </location>
</feature>
<feature type="transmembrane region" description="Helical" evidence="6">
    <location>
        <begin position="349"/>
        <end position="370"/>
    </location>
</feature>
<dbReference type="Proteomes" id="UP000185003">
    <property type="component" value="Unassembled WGS sequence"/>
</dbReference>
<keyword evidence="3 6" id="KW-0812">Transmembrane</keyword>
<gene>
    <name evidence="9" type="ORF">SAMN04488055_0571</name>
</gene>
<evidence type="ECO:0000256" key="5">
    <source>
        <dbReference type="ARBA" id="ARBA00023136"/>
    </source>
</evidence>
<dbReference type="PANTHER" id="PTHR30572:SF18">
    <property type="entry name" value="ABC-TYPE MACROLIDE FAMILY EXPORT SYSTEM PERMEASE COMPONENT 2"/>
    <property type="match status" value="1"/>
</dbReference>
<feature type="transmembrane region" description="Helical" evidence="6">
    <location>
        <begin position="434"/>
        <end position="454"/>
    </location>
</feature>
<feature type="transmembrane region" description="Helical" evidence="6">
    <location>
        <begin position="734"/>
        <end position="753"/>
    </location>
</feature>
<evidence type="ECO:0000259" key="7">
    <source>
        <dbReference type="Pfam" id="PF02687"/>
    </source>
</evidence>
<keyword evidence="5 6" id="KW-0472">Membrane</keyword>
<evidence type="ECO:0000256" key="3">
    <source>
        <dbReference type="ARBA" id="ARBA00022692"/>
    </source>
</evidence>
<dbReference type="Pfam" id="PF02687">
    <property type="entry name" value="FtsX"/>
    <property type="match status" value="2"/>
</dbReference>
<dbReference type="GO" id="GO:0022857">
    <property type="term" value="F:transmembrane transporter activity"/>
    <property type="evidence" value="ECO:0007669"/>
    <property type="project" value="TreeGrafter"/>
</dbReference>
<evidence type="ECO:0000256" key="1">
    <source>
        <dbReference type="ARBA" id="ARBA00004651"/>
    </source>
</evidence>
<dbReference type="InterPro" id="IPR050250">
    <property type="entry name" value="Macrolide_Exporter_MacB"/>
</dbReference>
<dbReference type="InterPro" id="IPR003838">
    <property type="entry name" value="ABC3_permease_C"/>
</dbReference>
<dbReference type="Pfam" id="PF12704">
    <property type="entry name" value="MacB_PCD"/>
    <property type="match status" value="1"/>
</dbReference>
<evidence type="ECO:0000313" key="9">
    <source>
        <dbReference type="EMBL" id="SIN68078.1"/>
    </source>
</evidence>
<keyword evidence="2" id="KW-1003">Cell membrane</keyword>
<proteinExistence type="predicted"/>
<evidence type="ECO:0000259" key="8">
    <source>
        <dbReference type="Pfam" id="PF12704"/>
    </source>
</evidence>
<dbReference type="EMBL" id="FSRA01000001">
    <property type="protein sequence ID" value="SIN68078.1"/>
    <property type="molecule type" value="Genomic_DNA"/>
</dbReference>
<comment type="subcellular location">
    <subcellularLocation>
        <location evidence="1">Cell membrane</location>
        <topology evidence="1">Multi-pass membrane protein</topology>
    </subcellularLocation>
</comment>
<keyword evidence="4 6" id="KW-1133">Transmembrane helix</keyword>
<evidence type="ECO:0000256" key="4">
    <source>
        <dbReference type="ARBA" id="ARBA00022989"/>
    </source>
</evidence>
<feature type="transmembrane region" description="Helical" evidence="6">
    <location>
        <begin position="385"/>
        <end position="413"/>
    </location>
</feature>
<feature type="transmembrane region" description="Helical" evidence="6">
    <location>
        <begin position="768"/>
        <end position="788"/>
    </location>
</feature>
<dbReference type="STRING" id="536979.SAMN04488055_0571"/>
<reference evidence="9 10" key="1">
    <citation type="submission" date="2016-11" db="EMBL/GenBank/DDBJ databases">
        <authorList>
            <person name="Jaros S."/>
            <person name="Januszkiewicz K."/>
            <person name="Wedrychowicz H."/>
        </authorList>
    </citation>
    <scope>NUCLEOTIDE SEQUENCE [LARGE SCALE GENOMIC DNA]</scope>
    <source>
        <strain evidence="9 10">DSM 24787</strain>
    </source>
</reference>
<feature type="transmembrane region" description="Helical" evidence="6">
    <location>
        <begin position="292"/>
        <end position="313"/>
    </location>
</feature>
<dbReference type="InterPro" id="IPR025857">
    <property type="entry name" value="MacB_PCD"/>
</dbReference>
<evidence type="ECO:0000256" key="6">
    <source>
        <dbReference type="SAM" id="Phobius"/>
    </source>
</evidence>
<dbReference type="PANTHER" id="PTHR30572">
    <property type="entry name" value="MEMBRANE COMPONENT OF TRANSPORTER-RELATED"/>
    <property type="match status" value="1"/>
</dbReference>
<keyword evidence="10" id="KW-1185">Reference proteome</keyword>
<dbReference type="GO" id="GO:0005886">
    <property type="term" value="C:plasma membrane"/>
    <property type="evidence" value="ECO:0007669"/>
    <property type="project" value="UniProtKB-SubCell"/>
</dbReference>
<feature type="domain" description="ABC3 transporter permease C-terminal" evidence="7">
    <location>
        <begin position="685"/>
        <end position="794"/>
    </location>
</feature>
<sequence>MPIRHSLCAPRNAMIKNFFKVAYRSLLRNKGFSVINITGLAIGMSAAILILLWIQDELSFDGFHENKDRIYQVWNRVPFDGKISCGESVPAPLGPALEKDLPEVERVVRVVDHYSRLLSVGDKKMLKSGRMVDTGFLQMFTFPMLEGNPATALNDVNSMVLTESTAKALFGGDGALGKIVKLENKDNFTVTGIVKDPPPNTRFDFDYLLPRSYFKLGEGQDFGWHDNSTPTYVMLKPNASFATVSAKIKDLKQRYDEEAKTMKWELFIYPLKRWHLYASFNNGIEDGGGRIAFVKLFGIIAGFILLIACINFMNLSTARSEKRAKEVGIRKSVGAQKGSLIGQFIGESVFLAFLAGLIAVIVVQLCLPAYNQLTFKKLFVNYSSVYTWVVFIGFILFTGLLAGSYPAFFLSSFQPVKVLKGTFKRANALVTPRKVLVVLQFTFAIMLIICTIIVKQQIDYARDRKTGYDKSNLVYHFMTGDIPKNYELIKNDLLASGIARSITKTNSPITERWSDGWGQSWEGKDPNDKTSFARFLSDEGLGATVGLQFIQGRDFDLKRFPTDSTGLIINESALKIMKFKDPIGKVVGDLGIDWHIVGVVKDFILTNPYEPIEPLLICGAKSRFMTFQAMQIKLNGDNDIAKNLGRAEAIFRKYNPEYPFEMKFVDEDYARNFEREKLQGTLAALFAGLTIFISCLGLFGLATYMAENRIKEIGIRKILGASVTGITTLLSKDFVKLVLIAFLIATPLAWWGMDKWLQNYTYRVGIEWWVFALAGALSVMIALLTVSYQSIRAALGNPVKSLRAE</sequence>
<feature type="transmembrane region" description="Helical" evidence="6">
    <location>
        <begin position="34"/>
        <end position="54"/>
    </location>
</feature>